<reference evidence="1" key="2">
    <citation type="submission" date="2020-11" db="EMBL/GenBank/DDBJ databases">
        <authorList>
            <person name="McCartney M.A."/>
            <person name="Auch B."/>
            <person name="Kono T."/>
            <person name="Mallez S."/>
            <person name="Becker A."/>
            <person name="Gohl D.M."/>
            <person name="Silverstein K.A.T."/>
            <person name="Koren S."/>
            <person name="Bechman K.B."/>
            <person name="Herman A."/>
            <person name="Abrahante J.E."/>
            <person name="Garbe J."/>
        </authorList>
    </citation>
    <scope>NUCLEOTIDE SEQUENCE</scope>
    <source>
        <strain evidence="1">Duluth1</strain>
        <tissue evidence="1">Whole animal</tissue>
    </source>
</reference>
<name>A0A9D4CGN9_DREPO</name>
<accession>A0A9D4CGN9</accession>
<comment type="caution">
    <text evidence="1">The sequence shown here is derived from an EMBL/GenBank/DDBJ whole genome shotgun (WGS) entry which is preliminary data.</text>
</comment>
<dbReference type="AlphaFoldDB" id="A0A9D4CGN9"/>
<keyword evidence="2" id="KW-1185">Reference proteome</keyword>
<evidence type="ECO:0000313" key="2">
    <source>
        <dbReference type="Proteomes" id="UP000828390"/>
    </source>
</evidence>
<protein>
    <submittedName>
        <fullName evidence="1">Uncharacterized protein</fullName>
    </submittedName>
</protein>
<gene>
    <name evidence="1" type="ORF">DPMN_050721</name>
</gene>
<organism evidence="1 2">
    <name type="scientific">Dreissena polymorpha</name>
    <name type="common">Zebra mussel</name>
    <name type="synonym">Mytilus polymorpha</name>
    <dbReference type="NCBI Taxonomy" id="45954"/>
    <lineage>
        <taxon>Eukaryota</taxon>
        <taxon>Metazoa</taxon>
        <taxon>Spiralia</taxon>
        <taxon>Lophotrochozoa</taxon>
        <taxon>Mollusca</taxon>
        <taxon>Bivalvia</taxon>
        <taxon>Autobranchia</taxon>
        <taxon>Heteroconchia</taxon>
        <taxon>Euheterodonta</taxon>
        <taxon>Imparidentia</taxon>
        <taxon>Neoheterodontei</taxon>
        <taxon>Myida</taxon>
        <taxon>Dreissenoidea</taxon>
        <taxon>Dreissenidae</taxon>
        <taxon>Dreissena</taxon>
    </lineage>
</organism>
<proteinExistence type="predicted"/>
<evidence type="ECO:0000313" key="1">
    <source>
        <dbReference type="EMBL" id="KAH3724894.1"/>
    </source>
</evidence>
<sequence length="78" mass="9014">MANVNVYKWVMVLVNVHLKKNGPSQPRRWSELSFYAVVITYKKRGDAFISDVHSKEKFGYSQECTIVVEKDGTKVYAE</sequence>
<dbReference type="Proteomes" id="UP000828390">
    <property type="component" value="Unassembled WGS sequence"/>
</dbReference>
<dbReference type="EMBL" id="JAIWYP010000012">
    <property type="protein sequence ID" value="KAH3724894.1"/>
    <property type="molecule type" value="Genomic_DNA"/>
</dbReference>
<reference evidence="1" key="1">
    <citation type="journal article" date="2019" name="bioRxiv">
        <title>The Genome of the Zebra Mussel, Dreissena polymorpha: A Resource for Invasive Species Research.</title>
        <authorList>
            <person name="McCartney M.A."/>
            <person name="Auch B."/>
            <person name="Kono T."/>
            <person name="Mallez S."/>
            <person name="Zhang Y."/>
            <person name="Obille A."/>
            <person name="Becker A."/>
            <person name="Abrahante J.E."/>
            <person name="Garbe J."/>
            <person name="Badalamenti J.P."/>
            <person name="Herman A."/>
            <person name="Mangelson H."/>
            <person name="Liachko I."/>
            <person name="Sullivan S."/>
            <person name="Sone E.D."/>
            <person name="Koren S."/>
            <person name="Silverstein K.A.T."/>
            <person name="Beckman K.B."/>
            <person name="Gohl D.M."/>
        </authorList>
    </citation>
    <scope>NUCLEOTIDE SEQUENCE</scope>
    <source>
        <strain evidence="1">Duluth1</strain>
        <tissue evidence="1">Whole animal</tissue>
    </source>
</reference>